<dbReference type="CDD" id="cd05008">
    <property type="entry name" value="SIS_GlmS_GlmD_1"/>
    <property type="match status" value="1"/>
</dbReference>
<name>A0A382NRZ8_9ZZZZ</name>
<sequence length="314" mass="35494">KRIHLIGMGSSYNACLLGSYWIEKIAKIPTVCSNSSEFRYRDPVIEEGTLIIPVSQSGETADTLSASHLMKQSGYDQLSIVNAKNTELERITNNSIYMRANKEIGVASTKTFMSTLQILFTLALYLAQNSNSKLINSKLFDDYKNIPNYMNNILDNAELIKKISKKYSEYSNFLYLGRGYNYPIAMEGALKLKELSYIHAEGYPAGEMKHGPISLIEEKMPVFAIITDGDYLSKMISNIREIGARNGNIIVLSNCPDKLDKSWYSDLINFDYTDDNFSPFLSTVCIQLFSIYIAMERNLDIDQPRHLAKSVTVE</sequence>
<keyword evidence="1" id="KW-0677">Repeat</keyword>
<feature type="domain" description="SIS" evidence="2">
    <location>
        <begin position="1"/>
        <end position="132"/>
    </location>
</feature>
<evidence type="ECO:0000313" key="3">
    <source>
        <dbReference type="EMBL" id="SVC63400.1"/>
    </source>
</evidence>
<feature type="domain" description="SIS" evidence="2">
    <location>
        <begin position="163"/>
        <end position="304"/>
    </location>
</feature>
<dbReference type="SUPFAM" id="SSF53697">
    <property type="entry name" value="SIS domain"/>
    <property type="match status" value="1"/>
</dbReference>
<organism evidence="3">
    <name type="scientific">marine metagenome</name>
    <dbReference type="NCBI Taxonomy" id="408172"/>
    <lineage>
        <taxon>unclassified sequences</taxon>
        <taxon>metagenomes</taxon>
        <taxon>ecological metagenomes</taxon>
    </lineage>
</organism>
<dbReference type="AlphaFoldDB" id="A0A382NRZ8"/>
<protein>
    <recommendedName>
        <fullName evidence="2">SIS domain-containing protein</fullName>
    </recommendedName>
</protein>
<dbReference type="FunFam" id="3.40.50.10490:FF:000002">
    <property type="entry name" value="Glutamine--fructose-6-phosphate aminotransferase [isomerizing]"/>
    <property type="match status" value="1"/>
</dbReference>
<dbReference type="GO" id="GO:0004360">
    <property type="term" value="F:glutamine-fructose-6-phosphate transaminase (isomerizing) activity"/>
    <property type="evidence" value="ECO:0007669"/>
    <property type="project" value="UniProtKB-ARBA"/>
</dbReference>
<dbReference type="GO" id="GO:0046349">
    <property type="term" value="P:amino sugar biosynthetic process"/>
    <property type="evidence" value="ECO:0007669"/>
    <property type="project" value="UniProtKB-ARBA"/>
</dbReference>
<dbReference type="GO" id="GO:0006047">
    <property type="term" value="P:UDP-N-acetylglucosamine metabolic process"/>
    <property type="evidence" value="ECO:0007669"/>
    <property type="project" value="TreeGrafter"/>
</dbReference>
<dbReference type="Pfam" id="PF01380">
    <property type="entry name" value="SIS"/>
    <property type="match status" value="2"/>
</dbReference>
<dbReference type="InterPro" id="IPR035466">
    <property type="entry name" value="GlmS/AgaS_SIS"/>
</dbReference>
<dbReference type="GO" id="GO:0005829">
    <property type="term" value="C:cytosol"/>
    <property type="evidence" value="ECO:0007669"/>
    <property type="project" value="TreeGrafter"/>
</dbReference>
<dbReference type="InterPro" id="IPR035490">
    <property type="entry name" value="GlmS/FrlB_SIS"/>
</dbReference>
<accession>A0A382NRZ8</accession>
<dbReference type="GO" id="GO:0006002">
    <property type="term" value="P:fructose 6-phosphate metabolic process"/>
    <property type="evidence" value="ECO:0007669"/>
    <property type="project" value="TreeGrafter"/>
</dbReference>
<dbReference type="PROSITE" id="PS51464">
    <property type="entry name" value="SIS"/>
    <property type="match status" value="2"/>
</dbReference>
<dbReference type="GO" id="GO:0006487">
    <property type="term" value="P:protein N-linked glycosylation"/>
    <property type="evidence" value="ECO:0007669"/>
    <property type="project" value="TreeGrafter"/>
</dbReference>
<dbReference type="InterPro" id="IPR001347">
    <property type="entry name" value="SIS_dom"/>
</dbReference>
<dbReference type="EMBL" id="UINC01102070">
    <property type="protein sequence ID" value="SVC63400.1"/>
    <property type="molecule type" value="Genomic_DNA"/>
</dbReference>
<dbReference type="Gene3D" id="3.40.50.10490">
    <property type="entry name" value="Glucose-6-phosphate isomerase like protein, domain 1"/>
    <property type="match status" value="2"/>
</dbReference>
<reference evidence="3" key="1">
    <citation type="submission" date="2018-05" db="EMBL/GenBank/DDBJ databases">
        <authorList>
            <person name="Lanie J.A."/>
            <person name="Ng W.-L."/>
            <person name="Kazmierczak K.M."/>
            <person name="Andrzejewski T.M."/>
            <person name="Davidsen T.M."/>
            <person name="Wayne K.J."/>
            <person name="Tettelin H."/>
            <person name="Glass J.I."/>
            <person name="Rusch D."/>
            <person name="Podicherti R."/>
            <person name="Tsui H.-C.T."/>
            <person name="Winkler M.E."/>
        </authorList>
    </citation>
    <scope>NUCLEOTIDE SEQUENCE</scope>
</reference>
<dbReference type="InterPro" id="IPR046348">
    <property type="entry name" value="SIS_dom_sf"/>
</dbReference>
<dbReference type="PANTHER" id="PTHR10937:SF0">
    <property type="entry name" value="GLUTAMINE--FRUCTOSE-6-PHOSPHATE TRANSAMINASE (ISOMERIZING)"/>
    <property type="match status" value="1"/>
</dbReference>
<evidence type="ECO:0000256" key="1">
    <source>
        <dbReference type="ARBA" id="ARBA00022737"/>
    </source>
</evidence>
<dbReference type="CDD" id="cd05009">
    <property type="entry name" value="SIS_GlmS_GlmD_2"/>
    <property type="match status" value="1"/>
</dbReference>
<evidence type="ECO:0000259" key="2">
    <source>
        <dbReference type="PROSITE" id="PS51464"/>
    </source>
</evidence>
<dbReference type="PANTHER" id="PTHR10937">
    <property type="entry name" value="GLUCOSAMINE--FRUCTOSE-6-PHOSPHATE AMINOTRANSFERASE, ISOMERIZING"/>
    <property type="match status" value="1"/>
</dbReference>
<feature type="non-terminal residue" evidence="3">
    <location>
        <position position="1"/>
    </location>
</feature>
<dbReference type="GO" id="GO:0097367">
    <property type="term" value="F:carbohydrate derivative binding"/>
    <property type="evidence" value="ECO:0007669"/>
    <property type="project" value="InterPro"/>
</dbReference>
<gene>
    <name evidence="3" type="ORF">METZ01_LOCUS316254</name>
</gene>
<proteinExistence type="predicted"/>